<reference evidence="1 2" key="1">
    <citation type="submission" date="2021-03" db="EMBL/GenBank/DDBJ databases">
        <title>Lysobacter sp. nov. isolated from soil of gangwondo yeongwol, south Korea.</title>
        <authorList>
            <person name="Kim K.R."/>
            <person name="Kim K.H."/>
            <person name="Jeon C.O."/>
        </authorList>
    </citation>
    <scope>NUCLEOTIDE SEQUENCE [LARGE SCALE GENOMIC DNA]</scope>
    <source>
        <strain evidence="1 2">R19</strain>
    </source>
</reference>
<protein>
    <submittedName>
        <fullName evidence="1">Uncharacterized protein</fullName>
    </submittedName>
</protein>
<dbReference type="Proteomes" id="UP000639274">
    <property type="component" value="Chromosome"/>
</dbReference>
<dbReference type="RefSeq" id="WP_207526777.1">
    <property type="nucleotide sequence ID" value="NZ_CP071518.1"/>
</dbReference>
<dbReference type="KEGG" id="lsf:I8J32_004235"/>
<keyword evidence="2" id="KW-1185">Reference proteome</keyword>
<name>A0A975AST7_9GAMM</name>
<accession>A0A975AST7</accession>
<evidence type="ECO:0000313" key="1">
    <source>
        <dbReference type="EMBL" id="QSX79117.1"/>
    </source>
</evidence>
<proteinExistence type="predicted"/>
<sequence length="192" mass="21028">MNRARGYLRPAAAHDAASAWLPQLFQASTPADVAALLFADLPRLHEVGACLMWSTHWPRDIAAWPRHAGNSAMTAVAADVVDNVRAGGQAPLGMRVLHDDGEDTVALLYCPGGAPALDEAFNSRLAEVLRVQRMQEAVARLGTGREAAALAVRHRRHGRFRPGHARHVARAAPHRLRPDVRGELLHRPVRRR</sequence>
<gene>
    <name evidence="1" type="ORF">I8J32_004235</name>
</gene>
<evidence type="ECO:0000313" key="2">
    <source>
        <dbReference type="Proteomes" id="UP000639274"/>
    </source>
</evidence>
<dbReference type="AlphaFoldDB" id="A0A975AST7"/>
<organism evidence="1 2">
    <name type="scientific">Agrilutibacter solisilvae</name>
    <dbReference type="NCBI Taxonomy" id="2763317"/>
    <lineage>
        <taxon>Bacteria</taxon>
        <taxon>Pseudomonadati</taxon>
        <taxon>Pseudomonadota</taxon>
        <taxon>Gammaproteobacteria</taxon>
        <taxon>Lysobacterales</taxon>
        <taxon>Lysobacteraceae</taxon>
        <taxon>Agrilutibacter</taxon>
    </lineage>
</organism>
<dbReference type="EMBL" id="CP071518">
    <property type="protein sequence ID" value="QSX79117.1"/>
    <property type="molecule type" value="Genomic_DNA"/>
</dbReference>